<dbReference type="PANTHER" id="PTHR38038">
    <property type="entry name" value="PENICILLIN-BINDING PROTEIN ACTIVATOR LPOA"/>
    <property type="match status" value="1"/>
</dbReference>
<dbReference type="GO" id="GO:0009252">
    <property type="term" value="P:peptidoglycan biosynthetic process"/>
    <property type="evidence" value="ECO:0007669"/>
    <property type="project" value="TreeGrafter"/>
</dbReference>
<dbReference type="InterPro" id="IPR028082">
    <property type="entry name" value="Peripla_BP_I"/>
</dbReference>
<keyword evidence="3" id="KW-1185">Reference proteome</keyword>
<evidence type="ECO:0000256" key="1">
    <source>
        <dbReference type="ARBA" id="ARBA00023136"/>
    </source>
</evidence>
<protein>
    <submittedName>
        <fullName evidence="2">Uncharacterized protein</fullName>
    </submittedName>
</protein>
<evidence type="ECO:0000313" key="2">
    <source>
        <dbReference type="EMBL" id="PXX79376.1"/>
    </source>
</evidence>
<dbReference type="RefSeq" id="WP_158281747.1">
    <property type="nucleotide sequence ID" value="NZ_QJKI01000006.1"/>
</dbReference>
<sequence length="343" mass="36167">MAAAPAAGPNYSTDLNDVAALHSPLTAILPAPVAQAVAQPGQLSAPAGPAPRVAVLLPASGPLADAGQVLRQGIEAAWKVDADAELAWYDTETDNVRAQYQRALDDGASVVIGPLAREAVAELASIASVPTLALNTVSGSAAPTLYAFHLAVESEGAQMALAMHRAGHLFPLLVVGADPLSQRLAQGWRAAWTDIHGRSPRWVVQWPAERARLNELAAQADAVVLAVPGRDWPALRPLLSALPAYAAASLSDFARPQLAWPGVVQLDMPWLLSPQAAPAARYPRPAEPLTLATERLYAQGIDAFRLARRLAGRDTPGLTLDGVTGWLSLRGREVQRSLRAVDE</sequence>
<dbReference type="OrthoDB" id="9152130at2"/>
<dbReference type="Proteomes" id="UP000247555">
    <property type="component" value="Unassembled WGS sequence"/>
</dbReference>
<dbReference type="EMBL" id="QJKI01000006">
    <property type="protein sequence ID" value="PXX79376.1"/>
    <property type="molecule type" value="Genomic_DNA"/>
</dbReference>
<dbReference type="Gene3D" id="3.40.50.2300">
    <property type="match status" value="2"/>
</dbReference>
<dbReference type="CDD" id="cd06339">
    <property type="entry name" value="PBP1_YraM_LppC_lipoprotein-like"/>
    <property type="match status" value="1"/>
</dbReference>
<dbReference type="GO" id="GO:0030234">
    <property type="term" value="F:enzyme regulator activity"/>
    <property type="evidence" value="ECO:0007669"/>
    <property type="project" value="TreeGrafter"/>
</dbReference>
<gene>
    <name evidence="2" type="ORF">DFR34_10610</name>
</gene>
<name>A0A318KUS9_9NEIS</name>
<comment type="caution">
    <text evidence="2">The sequence shown here is derived from an EMBL/GenBank/DDBJ whole genome shotgun (WGS) entry which is preliminary data.</text>
</comment>
<keyword evidence="1" id="KW-0472">Membrane</keyword>
<dbReference type="Pfam" id="PF04348">
    <property type="entry name" value="LppC"/>
    <property type="match status" value="2"/>
</dbReference>
<accession>A0A318KUS9</accession>
<dbReference type="SUPFAM" id="SSF53822">
    <property type="entry name" value="Periplasmic binding protein-like I"/>
    <property type="match status" value="1"/>
</dbReference>
<dbReference type="PANTHER" id="PTHR38038:SF1">
    <property type="entry name" value="PENICILLIN-BINDING PROTEIN ACTIVATOR LPOA"/>
    <property type="match status" value="1"/>
</dbReference>
<dbReference type="GO" id="GO:0031241">
    <property type="term" value="C:periplasmic side of cell outer membrane"/>
    <property type="evidence" value="ECO:0007669"/>
    <property type="project" value="TreeGrafter"/>
</dbReference>
<evidence type="ECO:0000313" key="3">
    <source>
        <dbReference type="Proteomes" id="UP000247555"/>
    </source>
</evidence>
<organism evidence="2 3">
    <name type="scientific">Rivihabitans pingtungensis</name>
    <dbReference type="NCBI Taxonomy" id="1054498"/>
    <lineage>
        <taxon>Bacteria</taxon>
        <taxon>Pseudomonadati</taxon>
        <taxon>Pseudomonadota</taxon>
        <taxon>Betaproteobacteria</taxon>
        <taxon>Neisseriales</taxon>
        <taxon>Aquaspirillaceae</taxon>
        <taxon>Rivihabitans</taxon>
    </lineage>
</organism>
<reference evidence="2 3" key="1">
    <citation type="submission" date="2018-05" db="EMBL/GenBank/DDBJ databases">
        <title>Genomic Encyclopedia of Type Strains, Phase IV (KMG-IV): sequencing the most valuable type-strain genomes for metagenomic binning, comparative biology and taxonomic classification.</title>
        <authorList>
            <person name="Goeker M."/>
        </authorList>
    </citation>
    <scope>NUCLEOTIDE SEQUENCE [LARGE SCALE GENOMIC DNA]</scope>
    <source>
        <strain evidence="2 3">DSM 29661</strain>
    </source>
</reference>
<dbReference type="AlphaFoldDB" id="A0A318KUS9"/>
<dbReference type="InterPro" id="IPR007443">
    <property type="entry name" value="LpoA"/>
</dbReference>
<proteinExistence type="predicted"/>